<dbReference type="PROSITE" id="PS50948">
    <property type="entry name" value="PAN"/>
    <property type="match status" value="1"/>
</dbReference>
<dbReference type="GO" id="GO:0005886">
    <property type="term" value="C:plasma membrane"/>
    <property type="evidence" value="ECO:0007669"/>
    <property type="project" value="TreeGrafter"/>
</dbReference>
<dbReference type="SUPFAM" id="SSF56112">
    <property type="entry name" value="Protein kinase-like (PK-like)"/>
    <property type="match status" value="1"/>
</dbReference>
<evidence type="ECO:0000256" key="4">
    <source>
        <dbReference type="ARBA" id="ARBA00022777"/>
    </source>
</evidence>
<dbReference type="Gene3D" id="1.10.510.10">
    <property type="entry name" value="Transferase(Phosphotransferase) domain 1"/>
    <property type="match status" value="1"/>
</dbReference>
<dbReference type="InterPro" id="IPR003609">
    <property type="entry name" value="Pan_app"/>
</dbReference>
<name>A0AAE0A322_9ROSI</name>
<keyword evidence="9" id="KW-1185">Reference proteome</keyword>
<evidence type="ECO:0000256" key="6">
    <source>
        <dbReference type="SAM" id="Phobius"/>
    </source>
</evidence>
<sequence>MNNVKFPFSAKESNLQAAEECKLACFKDCACTAYAYNENAVCSLWHGELLNLIQLSTEDPGGQTIYLKLAASEFQNPGGEKKLMWVIAIAVVVAVLLPASYIVYQWRRRLKEKEEMERSQNMLLFDINMSMETRTSELSEEERAKGKSKDSWLPLFSLSSAWELWNTDRAMDLKDPILEYEASYPMLIRYINVALLCVQEIAADRPTMSEVVSMLTNEHFILPSPKQPAFSYLKSLQNSVPPMSMPGACSMNNVTLSLIEPR</sequence>
<dbReference type="GO" id="GO:0004674">
    <property type="term" value="F:protein serine/threonine kinase activity"/>
    <property type="evidence" value="ECO:0007669"/>
    <property type="project" value="UniProtKB-KW"/>
</dbReference>
<evidence type="ECO:0000256" key="3">
    <source>
        <dbReference type="ARBA" id="ARBA00022741"/>
    </source>
</evidence>
<reference evidence="8" key="1">
    <citation type="journal article" date="2023" name="Plant J.">
        <title>Genome sequences and population genomics provide insights into the demographic history, inbreeding, and mutation load of two 'living fossil' tree species of Dipteronia.</title>
        <authorList>
            <person name="Feng Y."/>
            <person name="Comes H.P."/>
            <person name="Chen J."/>
            <person name="Zhu S."/>
            <person name="Lu R."/>
            <person name="Zhang X."/>
            <person name="Li P."/>
            <person name="Qiu J."/>
            <person name="Olsen K.M."/>
            <person name="Qiu Y."/>
        </authorList>
    </citation>
    <scope>NUCLEOTIDE SEQUENCE</scope>
    <source>
        <strain evidence="8">NBL</strain>
    </source>
</reference>
<protein>
    <recommendedName>
        <fullName evidence="7">Apple domain-containing protein</fullName>
    </recommendedName>
</protein>
<organism evidence="8 9">
    <name type="scientific">Dipteronia sinensis</name>
    <dbReference type="NCBI Taxonomy" id="43782"/>
    <lineage>
        <taxon>Eukaryota</taxon>
        <taxon>Viridiplantae</taxon>
        <taxon>Streptophyta</taxon>
        <taxon>Embryophyta</taxon>
        <taxon>Tracheophyta</taxon>
        <taxon>Spermatophyta</taxon>
        <taxon>Magnoliopsida</taxon>
        <taxon>eudicotyledons</taxon>
        <taxon>Gunneridae</taxon>
        <taxon>Pentapetalae</taxon>
        <taxon>rosids</taxon>
        <taxon>malvids</taxon>
        <taxon>Sapindales</taxon>
        <taxon>Sapindaceae</taxon>
        <taxon>Hippocastanoideae</taxon>
        <taxon>Acereae</taxon>
        <taxon>Dipteronia</taxon>
    </lineage>
</organism>
<dbReference type="Pfam" id="PF08276">
    <property type="entry name" value="PAN_2"/>
    <property type="match status" value="1"/>
</dbReference>
<keyword evidence="5" id="KW-0067">ATP-binding</keyword>
<dbReference type="PANTHER" id="PTHR27002:SF925">
    <property type="entry name" value="RECEPTOR-LIKE SERINE_THREONINE-PROTEIN KINASE"/>
    <property type="match status" value="1"/>
</dbReference>
<dbReference type="PANTHER" id="PTHR27002">
    <property type="entry name" value="RECEPTOR-LIKE SERINE/THREONINE-PROTEIN KINASE SD1-8"/>
    <property type="match status" value="1"/>
</dbReference>
<keyword evidence="6" id="KW-0472">Membrane</keyword>
<keyword evidence="6" id="KW-1133">Transmembrane helix</keyword>
<dbReference type="CDD" id="cd01098">
    <property type="entry name" value="PAN_AP_plant"/>
    <property type="match status" value="1"/>
</dbReference>
<feature type="transmembrane region" description="Helical" evidence="6">
    <location>
        <begin position="83"/>
        <end position="104"/>
    </location>
</feature>
<dbReference type="Proteomes" id="UP001281410">
    <property type="component" value="Unassembled WGS sequence"/>
</dbReference>
<accession>A0AAE0A322</accession>
<gene>
    <name evidence="8" type="ORF">Dsin_022734</name>
</gene>
<dbReference type="InterPro" id="IPR011009">
    <property type="entry name" value="Kinase-like_dom_sf"/>
</dbReference>
<keyword evidence="4" id="KW-0418">Kinase</keyword>
<evidence type="ECO:0000313" key="9">
    <source>
        <dbReference type="Proteomes" id="UP001281410"/>
    </source>
</evidence>
<evidence type="ECO:0000256" key="5">
    <source>
        <dbReference type="ARBA" id="ARBA00022840"/>
    </source>
</evidence>
<comment type="caution">
    <text evidence="8">The sequence shown here is derived from an EMBL/GenBank/DDBJ whole genome shotgun (WGS) entry which is preliminary data.</text>
</comment>
<keyword evidence="1" id="KW-0723">Serine/threonine-protein kinase</keyword>
<proteinExistence type="predicted"/>
<dbReference type="GO" id="GO:0005524">
    <property type="term" value="F:ATP binding"/>
    <property type="evidence" value="ECO:0007669"/>
    <property type="project" value="UniProtKB-KW"/>
</dbReference>
<evidence type="ECO:0000256" key="1">
    <source>
        <dbReference type="ARBA" id="ARBA00022527"/>
    </source>
</evidence>
<keyword evidence="3" id="KW-0547">Nucleotide-binding</keyword>
<evidence type="ECO:0000256" key="2">
    <source>
        <dbReference type="ARBA" id="ARBA00022679"/>
    </source>
</evidence>
<keyword evidence="6" id="KW-0812">Transmembrane</keyword>
<evidence type="ECO:0000259" key="7">
    <source>
        <dbReference type="PROSITE" id="PS50948"/>
    </source>
</evidence>
<dbReference type="EMBL" id="JANJYJ010000007">
    <property type="protein sequence ID" value="KAK3199319.1"/>
    <property type="molecule type" value="Genomic_DNA"/>
</dbReference>
<feature type="domain" description="Apple" evidence="7">
    <location>
        <begin position="1"/>
        <end position="70"/>
    </location>
</feature>
<keyword evidence="2" id="KW-0808">Transferase</keyword>
<dbReference type="AlphaFoldDB" id="A0AAE0A322"/>
<evidence type="ECO:0000313" key="8">
    <source>
        <dbReference type="EMBL" id="KAK3199319.1"/>
    </source>
</evidence>